<dbReference type="InterPro" id="IPR011051">
    <property type="entry name" value="RmlC_Cupin_sf"/>
</dbReference>
<dbReference type="Gene3D" id="2.60.120.10">
    <property type="entry name" value="Jelly Rolls"/>
    <property type="match status" value="2"/>
</dbReference>
<keyword evidence="2" id="KW-0862">Zinc</keyword>
<evidence type="ECO:0000313" key="7">
    <source>
        <dbReference type="EMBL" id="MCA0132590.1"/>
    </source>
</evidence>
<dbReference type="PANTHER" id="PTHR42742:SF3">
    <property type="entry name" value="FRUCTOKINASE"/>
    <property type="match status" value="1"/>
</dbReference>
<organism evidence="7 8">
    <name type="scientific">Winogradskyella alexanderae</name>
    <dbReference type="NCBI Taxonomy" id="2877123"/>
    <lineage>
        <taxon>Bacteria</taxon>
        <taxon>Pseudomonadati</taxon>
        <taxon>Bacteroidota</taxon>
        <taxon>Flavobacteriia</taxon>
        <taxon>Flavobacteriales</taxon>
        <taxon>Flavobacteriaceae</taxon>
        <taxon>Winogradskyella</taxon>
    </lineage>
</organism>
<dbReference type="InterPro" id="IPR046457">
    <property type="entry name" value="PMI_typeI_cat"/>
</dbReference>
<feature type="domain" description="Mannose-6-phosphate isomerase cupin" evidence="6">
    <location>
        <begin position="243"/>
        <end position="319"/>
    </location>
</feature>
<keyword evidence="1" id="KW-0479">Metal-binding</keyword>
<keyword evidence="7" id="KW-0413">Isomerase</keyword>
<gene>
    <name evidence="7" type="ORF">LBU54_08335</name>
</gene>
<dbReference type="PIRSF" id="PIRSF036894">
    <property type="entry name" value="PMI_Firm_short"/>
    <property type="match status" value="1"/>
</dbReference>
<evidence type="ECO:0000313" key="8">
    <source>
        <dbReference type="Proteomes" id="UP001198901"/>
    </source>
</evidence>
<dbReference type="Proteomes" id="UP001198901">
    <property type="component" value="Unassembled WGS sequence"/>
</dbReference>
<dbReference type="SUPFAM" id="SSF51182">
    <property type="entry name" value="RmlC-like cupins"/>
    <property type="match status" value="1"/>
</dbReference>
<feature type="domain" description="Phosphomannose isomerase type I catalytic" evidence="5">
    <location>
        <begin position="8"/>
        <end position="140"/>
    </location>
</feature>
<dbReference type="InterPro" id="IPR049071">
    <property type="entry name" value="MPI_cupin_dom"/>
</dbReference>
<dbReference type="RefSeq" id="WP_224528237.1">
    <property type="nucleotide sequence ID" value="NZ_JAIUJR010000004.1"/>
</dbReference>
<name>A0ABS7XRD9_9FLAO</name>
<protein>
    <recommendedName>
        <fullName evidence="3">Phosphohexomutase</fullName>
    </recommendedName>
    <alternativeName>
        <fullName evidence="4">Phosphomannose isomerase</fullName>
    </alternativeName>
</protein>
<dbReference type="InterPro" id="IPR051804">
    <property type="entry name" value="Carb_Metab_Reg_Kinase/Isom"/>
</dbReference>
<sequence>MKAYPIKFNPILKEKIWGGEKLTTVFNKASNSKTLGESWEISGVNNNVSIVSNGIYKGKSLNELINKFKGDFMGAKNLERFGEEFPLLIKFLDAKTNLSVQVHPDDQMARKYHNSFGKTEMWYIMDNEKDAEIILGLKDHNTAKEKLGAINAKNVKQIFNSVKVNKGDSYFIPAGKVHAIGAGVMVAEIQQTSDITYRVYDWDRVDEKGNTRALHTELATQATKVFPSLGKSKYSLKRDTSSNLVNCQFFTTNIFNVVCNVHKNYTSLDSFVIFMCVEGNAEITQNGLTEIIKMGETVLLPANSDKVTINGTNAKVLEVYINSNLKACDQKAS</sequence>
<evidence type="ECO:0000259" key="6">
    <source>
        <dbReference type="Pfam" id="PF21621"/>
    </source>
</evidence>
<proteinExistence type="predicted"/>
<dbReference type="GO" id="GO:0016853">
    <property type="term" value="F:isomerase activity"/>
    <property type="evidence" value="ECO:0007669"/>
    <property type="project" value="UniProtKB-KW"/>
</dbReference>
<dbReference type="CDD" id="cd07010">
    <property type="entry name" value="cupin_PMI_type_I_N_bac"/>
    <property type="match status" value="1"/>
</dbReference>
<dbReference type="EMBL" id="JAIUJR010000004">
    <property type="protein sequence ID" value="MCA0132590.1"/>
    <property type="molecule type" value="Genomic_DNA"/>
</dbReference>
<dbReference type="InterPro" id="IPR014710">
    <property type="entry name" value="RmlC-like_jellyroll"/>
</dbReference>
<accession>A0ABS7XRD9</accession>
<keyword evidence="8" id="KW-1185">Reference proteome</keyword>
<comment type="caution">
    <text evidence="7">The sequence shown here is derived from an EMBL/GenBank/DDBJ whole genome shotgun (WGS) entry which is preliminary data.</text>
</comment>
<evidence type="ECO:0000259" key="5">
    <source>
        <dbReference type="Pfam" id="PF20511"/>
    </source>
</evidence>
<evidence type="ECO:0000256" key="4">
    <source>
        <dbReference type="ARBA" id="ARBA00030762"/>
    </source>
</evidence>
<dbReference type="PANTHER" id="PTHR42742">
    <property type="entry name" value="TRANSCRIPTIONAL REPRESSOR MPRA"/>
    <property type="match status" value="1"/>
</dbReference>
<dbReference type="Pfam" id="PF20511">
    <property type="entry name" value="PMI_typeI_cat"/>
    <property type="match status" value="1"/>
</dbReference>
<evidence type="ECO:0000256" key="2">
    <source>
        <dbReference type="ARBA" id="ARBA00022833"/>
    </source>
</evidence>
<dbReference type="Pfam" id="PF21621">
    <property type="entry name" value="MPI_cupin_dom"/>
    <property type="match status" value="1"/>
</dbReference>
<evidence type="ECO:0000256" key="3">
    <source>
        <dbReference type="ARBA" id="ARBA00029741"/>
    </source>
</evidence>
<reference evidence="8" key="1">
    <citation type="submission" date="2023-07" db="EMBL/GenBank/DDBJ databases">
        <authorList>
            <person name="Yue Y."/>
        </authorList>
    </citation>
    <scope>NUCLEOTIDE SEQUENCE [LARGE SCALE GENOMIC DNA]</scope>
    <source>
        <strain evidence="8">D23</strain>
    </source>
</reference>
<evidence type="ECO:0000256" key="1">
    <source>
        <dbReference type="ARBA" id="ARBA00022723"/>
    </source>
</evidence>
<dbReference type="InterPro" id="IPR014628">
    <property type="entry name" value="Man6P_isomerase_Firm_short"/>
</dbReference>